<organism evidence="1 2">
    <name type="scientific">Caulobacter segnis</name>
    <dbReference type="NCBI Taxonomy" id="88688"/>
    <lineage>
        <taxon>Bacteria</taxon>
        <taxon>Pseudomonadati</taxon>
        <taxon>Pseudomonadota</taxon>
        <taxon>Alphaproteobacteria</taxon>
        <taxon>Caulobacterales</taxon>
        <taxon>Caulobacteraceae</taxon>
        <taxon>Caulobacter</taxon>
    </lineage>
</organism>
<sequence>MTALKRQANLQATTAYVQPPTLAIEPHKRNVVFHLTPWAPGCEMSLPSDRTRCFEVFNRRPGQAMDALCRRLEVGPRAIALTGLEDGSVSVHPIDQPRDPWAFIWRGLTFAEARTALDKLIELETRR</sequence>
<keyword evidence="2" id="KW-1185">Reference proteome</keyword>
<evidence type="ECO:0000313" key="1">
    <source>
        <dbReference type="EMBL" id="USQ97279.1"/>
    </source>
</evidence>
<evidence type="ECO:0000313" key="2">
    <source>
        <dbReference type="Proteomes" id="UP001057520"/>
    </source>
</evidence>
<accession>A0ABY4ZXB5</accession>
<dbReference type="Proteomes" id="UP001057520">
    <property type="component" value="Chromosome"/>
</dbReference>
<gene>
    <name evidence="1" type="ORF">MZV50_06970</name>
</gene>
<dbReference type="EMBL" id="CP096040">
    <property type="protein sequence ID" value="USQ97279.1"/>
    <property type="molecule type" value="Genomic_DNA"/>
</dbReference>
<reference evidence="1 2" key="1">
    <citation type="submission" date="2022-04" db="EMBL/GenBank/DDBJ databases">
        <title>Genome sequence of soybean root-associated Caulobacter segnis RL271.</title>
        <authorList>
            <person name="Longley R."/>
            <person name="Bonito G."/>
            <person name="Trigodet F."/>
            <person name="Crosson S."/>
            <person name="Fiebig A."/>
        </authorList>
    </citation>
    <scope>NUCLEOTIDE SEQUENCE [LARGE SCALE GENOMIC DNA]</scope>
    <source>
        <strain evidence="1 2">RL271</strain>
    </source>
</reference>
<protein>
    <submittedName>
        <fullName evidence="1">Uncharacterized protein</fullName>
    </submittedName>
</protein>
<name>A0ABY4ZXB5_9CAUL</name>
<proteinExistence type="predicted"/>